<protein>
    <submittedName>
        <fullName evidence="1">Uncharacterized protein</fullName>
    </submittedName>
</protein>
<name>A0A5J4UC04_9EUKA</name>
<reference evidence="1 2" key="1">
    <citation type="submission" date="2019-03" db="EMBL/GenBank/DDBJ databases">
        <title>Single cell metagenomics reveals metabolic interactions within the superorganism composed of flagellate Streblomastix strix and complex community of Bacteroidetes bacteria on its surface.</title>
        <authorList>
            <person name="Treitli S.C."/>
            <person name="Kolisko M."/>
            <person name="Husnik F."/>
            <person name="Keeling P."/>
            <person name="Hampl V."/>
        </authorList>
    </citation>
    <scope>NUCLEOTIDE SEQUENCE [LARGE SCALE GENOMIC DNA]</scope>
    <source>
        <strain evidence="1">ST1C</strain>
    </source>
</reference>
<dbReference type="Proteomes" id="UP000324800">
    <property type="component" value="Unassembled WGS sequence"/>
</dbReference>
<proteinExistence type="predicted"/>
<dbReference type="EMBL" id="SNRW01018374">
    <property type="protein sequence ID" value="KAA6367402.1"/>
    <property type="molecule type" value="Genomic_DNA"/>
</dbReference>
<organism evidence="1 2">
    <name type="scientific">Streblomastix strix</name>
    <dbReference type="NCBI Taxonomy" id="222440"/>
    <lineage>
        <taxon>Eukaryota</taxon>
        <taxon>Metamonada</taxon>
        <taxon>Preaxostyla</taxon>
        <taxon>Oxymonadida</taxon>
        <taxon>Streblomastigidae</taxon>
        <taxon>Streblomastix</taxon>
    </lineage>
</organism>
<sequence length="88" mass="10399">MAQTETETYPNIRIKSRDVSRLINQQLKYDFVYQLPADAFRIETYDSGRGYYDIQMKTGAQIVYLSDSNDRRVAININKFKRQLNIIN</sequence>
<comment type="caution">
    <text evidence="1">The sequence shown here is derived from an EMBL/GenBank/DDBJ whole genome shotgun (WGS) entry which is preliminary data.</text>
</comment>
<dbReference type="AlphaFoldDB" id="A0A5J4UC04"/>
<accession>A0A5J4UC04</accession>
<gene>
    <name evidence="1" type="ORF">EZS28_037072</name>
</gene>
<evidence type="ECO:0000313" key="2">
    <source>
        <dbReference type="Proteomes" id="UP000324800"/>
    </source>
</evidence>
<evidence type="ECO:0000313" key="1">
    <source>
        <dbReference type="EMBL" id="KAA6367402.1"/>
    </source>
</evidence>